<feature type="transmembrane region" description="Helical" evidence="7">
    <location>
        <begin position="113"/>
        <end position="134"/>
    </location>
</feature>
<evidence type="ECO:0000256" key="3">
    <source>
        <dbReference type="ARBA" id="ARBA00022597"/>
    </source>
</evidence>
<gene>
    <name evidence="8" type="ORF">M231_00824</name>
</gene>
<evidence type="ECO:0000256" key="6">
    <source>
        <dbReference type="ARBA" id="ARBA00023136"/>
    </source>
</evidence>
<dbReference type="GO" id="GO:0000139">
    <property type="term" value="C:Golgi membrane"/>
    <property type="evidence" value="ECO:0007669"/>
    <property type="project" value="TreeGrafter"/>
</dbReference>
<reference evidence="8 9" key="1">
    <citation type="submission" date="2016-06" db="EMBL/GenBank/DDBJ databases">
        <title>Evolution of pathogenesis and genome organization in the Tremellales.</title>
        <authorList>
            <person name="Cuomo C."/>
            <person name="Litvintseva A."/>
            <person name="Heitman J."/>
            <person name="Chen Y."/>
            <person name="Sun S."/>
            <person name="Springer D."/>
            <person name="Dromer F."/>
            <person name="Young S."/>
            <person name="Zeng Q."/>
            <person name="Chapman S."/>
            <person name="Gujja S."/>
            <person name="Saif S."/>
            <person name="Birren B."/>
        </authorList>
    </citation>
    <scope>NUCLEOTIDE SEQUENCE [LARGE SCALE GENOMIC DNA]</scope>
    <source>
        <strain evidence="8 9">ATCC 28783</strain>
    </source>
</reference>
<dbReference type="Pfam" id="PF08449">
    <property type="entry name" value="UAA"/>
    <property type="match status" value="1"/>
</dbReference>
<comment type="subcellular location">
    <subcellularLocation>
        <location evidence="1">Endomembrane system</location>
        <topology evidence="1">Multi-pass membrane protein</topology>
    </subcellularLocation>
</comment>
<keyword evidence="5 7" id="KW-1133">Transmembrane helix</keyword>
<evidence type="ECO:0000256" key="4">
    <source>
        <dbReference type="ARBA" id="ARBA00022692"/>
    </source>
</evidence>
<dbReference type="PANTHER" id="PTHR10778:SF4">
    <property type="entry name" value="NUCLEOTIDE SUGAR TRANSPORTER SLC35B4"/>
    <property type="match status" value="1"/>
</dbReference>
<dbReference type="Proteomes" id="UP000289152">
    <property type="component" value="Unassembled WGS sequence"/>
</dbReference>
<keyword evidence="6 7" id="KW-0472">Membrane</keyword>
<dbReference type="AlphaFoldDB" id="A0A4Q1BUQ7"/>
<evidence type="ECO:0000256" key="2">
    <source>
        <dbReference type="ARBA" id="ARBA00022448"/>
    </source>
</evidence>
<dbReference type="VEuPathDB" id="FungiDB:TREMEDRAFT_27309"/>
<feature type="transmembrane region" description="Helical" evidence="7">
    <location>
        <begin position="228"/>
        <end position="248"/>
    </location>
</feature>
<dbReference type="FunCoup" id="A0A4Q1BUQ7">
    <property type="interactions" value="100"/>
</dbReference>
<keyword evidence="3" id="KW-0762">Sugar transport</keyword>
<evidence type="ECO:0008006" key="10">
    <source>
        <dbReference type="Google" id="ProtNLM"/>
    </source>
</evidence>
<dbReference type="InterPro" id="IPR013657">
    <property type="entry name" value="SCL35B1-4/HUT1"/>
</dbReference>
<dbReference type="InParanoid" id="A0A4Q1BUQ7"/>
<dbReference type="PROSITE" id="PS51257">
    <property type="entry name" value="PROKAR_LIPOPROTEIN"/>
    <property type="match status" value="1"/>
</dbReference>
<organism evidence="8 9">
    <name type="scientific">Tremella mesenterica</name>
    <name type="common">Jelly fungus</name>
    <dbReference type="NCBI Taxonomy" id="5217"/>
    <lineage>
        <taxon>Eukaryota</taxon>
        <taxon>Fungi</taxon>
        <taxon>Dikarya</taxon>
        <taxon>Basidiomycota</taxon>
        <taxon>Agaricomycotina</taxon>
        <taxon>Tremellomycetes</taxon>
        <taxon>Tremellales</taxon>
        <taxon>Tremellaceae</taxon>
        <taxon>Tremella</taxon>
    </lineage>
</organism>
<proteinExistence type="predicted"/>
<accession>A0A4Q1BUQ7</accession>
<keyword evidence="9" id="KW-1185">Reference proteome</keyword>
<feature type="transmembrane region" description="Helical" evidence="7">
    <location>
        <begin position="89"/>
        <end position="107"/>
    </location>
</feature>
<evidence type="ECO:0000313" key="9">
    <source>
        <dbReference type="Proteomes" id="UP000289152"/>
    </source>
</evidence>
<comment type="caution">
    <text evidence="8">The sequence shown here is derived from an EMBL/GenBank/DDBJ whole genome shotgun (WGS) entry which is preliminary data.</text>
</comment>
<dbReference type="GO" id="GO:0005789">
    <property type="term" value="C:endoplasmic reticulum membrane"/>
    <property type="evidence" value="ECO:0007669"/>
    <property type="project" value="TreeGrafter"/>
</dbReference>
<dbReference type="STRING" id="5217.A0A4Q1BUQ7"/>
<feature type="transmembrane region" description="Helical" evidence="7">
    <location>
        <begin position="50"/>
        <end position="68"/>
    </location>
</feature>
<dbReference type="GO" id="GO:0005462">
    <property type="term" value="F:UDP-N-acetylglucosamine transmembrane transporter activity"/>
    <property type="evidence" value="ECO:0007669"/>
    <property type="project" value="TreeGrafter"/>
</dbReference>
<evidence type="ECO:0000256" key="1">
    <source>
        <dbReference type="ARBA" id="ARBA00004127"/>
    </source>
</evidence>
<name>A0A4Q1BUQ7_TREME</name>
<evidence type="ECO:0000256" key="7">
    <source>
        <dbReference type="SAM" id="Phobius"/>
    </source>
</evidence>
<keyword evidence="2" id="KW-0813">Transport</keyword>
<dbReference type="OrthoDB" id="999962at2759"/>
<dbReference type="PANTHER" id="PTHR10778">
    <property type="entry name" value="SOLUTE CARRIER FAMILY 35 MEMBER B"/>
    <property type="match status" value="1"/>
</dbReference>
<dbReference type="GO" id="GO:0005464">
    <property type="term" value="F:UDP-xylose transmembrane transporter activity"/>
    <property type="evidence" value="ECO:0007669"/>
    <property type="project" value="TreeGrafter"/>
</dbReference>
<protein>
    <recommendedName>
        <fullName evidence="10">Solute carrier family 35 (UDP-xylose/UDP-N-acetylglucosamine transporter), member B4</fullName>
    </recommendedName>
</protein>
<sequence length="464" mass="51356">MDNSIIKSFVESSAAEWTLILSLVFGGCCSNVWALEAVLRDYPHSGTFLTFAQFIWVALQTASSQLVLPPGKGFRLPQLRQRKVPMERWIVQTVMFVLISLMNNAAFGLKIPMVVHIIFRSGGLCMSMLVGRLFAGKRYSFGQIVTLITVGIILATLSAPRPHRPTGPTSLFKSPKSQSWVPEHYEYAVGVGLLSISLVLGSWLGLWQEETYKRYGKQWRESLFYSHFLSIPFFLPLYSNITSTFLAYTRSPPLLLFALPSAAPASIYTFGPHHTTQQWLEWKPVSVPGALVALLVNVTTQGLCIRGVNRLTSRVNATTVNLVLTVRKAISLGISVWYYGSGVTPGLFWGGIMVLSGTLLYSVSKGLSSQVAYVVEKSIKLPFDDTEVDQIEDEDELDILDADVNSAVVSLDQVEIHLEKIEVVVVPDDTVQSEELIKSAAEMSEVEEGEGLRKRLVQSTEDVS</sequence>
<feature type="transmembrane region" description="Helical" evidence="7">
    <location>
        <begin position="187"/>
        <end position="207"/>
    </location>
</feature>
<evidence type="ECO:0000256" key="5">
    <source>
        <dbReference type="ARBA" id="ARBA00022989"/>
    </source>
</evidence>
<feature type="transmembrane region" description="Helical" evidence="7">
    <location>
        <begin position="141"/>
        <end position="159"/>
    </location>
</feature>
<feature type="transmembrane region" description="Helical" evidence="7">
    <location>
        <begin position="289"/>
        <end position="308"/>
    </location>
</feature>
<dbReference type="EMBL" id="SDIL01000005">
    <property type="protein sequence ID" value="RXK41825.1"/>
    <property type="molecule type" value="Genomic_DNA"/>
</dbReference>
<keyword evidence="4 7" id="KW-0812">Transmembrane</keyword>
<evidence type="ECO:0000313" key="8">
    <source>
        <dbReference type="EMBL" id="RXK41825.1"/>
    </source>
</evidence>